<comment type="caution">
    <text evidence="1">The sequence shown here is derived from an EMBL/GenBank/DDBJ whole genome shotgun (WGS) entry which is preliminary data.</text>
</comment>
<evidence type="ECO:0000313" key="2">
    <source>
        <dbReference type="Proteomes" id="UP000322234"/>
    </source>
</evidence>
<dbReference type="Gene3D" id="1.20.5.500">
    <property type="entry name" value="Single helix bin"/>
    <property type="match status" value="1"/>
</dbReference>
<dbReference type="InterPro" id="IPR002957">
    <property type="entry name" value="Keratin_I"/>
</dbReference>
<sequence>MGKHHVPDDFTVNMKLDVALGEDLIKVLEDMRQEYEFITEKKHPDLTAWFKEQVKERCPNFSKVPFPKGPNVNASVLGLVSQLAAMAQEVASPTAVQGSQSDVHEPKGTFQTLKTGLQQCNRVTLIWENAASALNHNMVFQHINDEHKNNASIGLTYPYDFIIMCTYKVEHLSYVIAFDWL</sequence>
<keyword evidence="2" id="KW-1185">Reference proteome</keyword>
<accession>A0A6B0RBE1</accession>
<evidence type="ECO:0000313" key="1">
    <source>
        <dbReference type="EMBL" id="MXQ85204.1"/>
    </source>
</evidence>
<reference evidence="1" key="1">
    <citation type="submission" date="2019-10" db="EMBL/GenBank/DDBJ databases">
        <title>The sequence and de novo assembly of the wild yak genome.</title>
        <authorList>
            <person name="Liu Y."/>
        </authorList>
    </citation>
    <scope>NUCLEOTIDE SEQUENCE [LARGE SCALE GENOMIC DNA]</scope>
    <source>
        <strain evidence="1">WY2019</strain>
    </source>
</reference>
<dbReference type="EMBL" id="VBQZ03000025">
    <property type="protein sequence ID" value="MXQ85204.1"/>
    <property type="molecule type" value="Genomic_DNA"/>
</dbReference>
<dbReference type="GO" id="GO:0005856">
    <property type="term" value="C:cytoskeleton"/>
    <property type="evidence" value="ECO:0007669"/>
    <property type="project" value="TreeGrafter"/>
</dbReference>
<dbReference type="GO" id="GO:0005198">
    <property type="term" value="F:structural molecule activity"/>
    <property type="evidence" value="ECO:0007669"/>
    <property type="project" value="InterPro"/>
</dbReference>
<organism evidence="1 2">
    <name type="scientific">Bos mutus</name>
    <name type="common">wild yak</name>
    <dbReference type="NCBI Taxonomy" id="72004"/>
    <lineage>
        <taxon>Eukaryota</taxon>
        <taxon>Metazoa</taxon>
        <taxon>Chordata</taxon>
        <taxon>Craniata</taxon>
        <taxon>Vertebrata</taxon>
        <taxon>Euteleostomi</taxon>
        <taxon>Mammalia</taxon>
        <taxon>Eutheria</taxon>
        <taxon>Laurasiatheria</taxon>
        <taxon>Artiodactyla</taxon>
        <taxon>Ruminantia</taxon>
        <taxon>Pecora</taxon>
        <taxon>Bovidae</taxon>
        <taxon>Bovinae</taxon>
        <taxon>Bos</taxon>
    </lineage>
</organism>
<name>A0A6B0RBE1_9CETA</name>
<dbReference type="GO" id="GO:0045109">
    <property type="term" value="P:intermediate filament organization"/>
    <property type="evidence" value="ECO:0007669"/>
    <property type="project" value="TreeGrafter"/>
</dbReference>
<dbReference type="GO" id="GO:0030855">
    <property type="term" value="P:epithelial cell differentiation"/>
    <property type="evidence" value="ECO:0007669"/>
    <property type="project" value="TreeGrafter"/>
</dbReference>
<proteinExistence type="predicted"/>
<gene>
    <name evidence="1" type="ORF">E5288_WYG014408</name>
</gene>
<protein>
    <submittedName>
        <fullName evidence="1">Uncharacterized protein</fullName>
    </submittedName>
</protein>
<dbReference type="PANTHER" id="PTHR23239:SF44">
    <property type="entry name" value="KERATIN, TYPE I CYTOSKELETAL 23"/>
    <property type="match status" value="1"/>
</dbReference>
<dbReference type="PANTHER" id="PTHR23239">
    <property type="entry name" value="INTERMEDIATE FILAMENT"/>
    <property type="match status" value="1"/>
</dbReference>
<dbReference type="Proteomes" id="UP000322234">
    <property type="component" value="Unassembled WGS sequence"/>
</dbReference>
<dbReference type="AlphaFoldDB" id="A0A6B0RBE1"/>